<accession>A0A165JJ16</accession>
<feature type="region of interest" description="Disordered" evidence="1">
    <location>
        <begin position="41"/>
        <end position="69"/>
    </location>
</feature>
<dbReference type="InParanoid" id="A0A165JJ16"/>
<keyword evidence="3" id="KW-1185">Reference proteome</keyword>
<dbReference type="AlphaFoldDB" id="A0A165JJ16"/>
<protein>
    <submittedName>
        <fullName evidence="2">Uncharacterized protein</fullName>
    </submittedName>
</protein>
<reference evidence="2 3" key="1">
    <citation type="journal article" date="2016" name="Mol. Biol. Evol.">
        <title>Comparative Genomics of Early-Diverging Mushroom-Forming Fungi Provides Insights into the Origins of Lignocellulose Decay Capabilities.</title>
        <authorList>
            <person name="Nagy L.G."/>
            <person name="Riley R."/>
            <person name="Tritt A."/>
            <person name="Adam C."/>
            <person name="Daum C."/>
            <person name="Floudas D."/>
            <person name="Sun H."/>
            <person name="Yadav J.S."/>
            <person name="Pangilinan J."/>
            <person name="Larsson K.H."/>
            <person name="Matsuura K."/>
            <person name="Barry K."/>
            <person name="Labutti K."/>
            <person name="Kuo R."/>
            <person name="Ohm R.A."/>
            <person name="Bhattacharya S.S."/>
            <person name="Shirouzu T."/>
            <person name="Yoshinaga Y."/>
            <person name="Martin F.M."/>
            <person name="Grigoriev I.V."/>
            <person name="Hibbett D.S."/>
        </authorList>
    </citation>
    <scope>NUCLEOTIDE SEQUENCE [LARGE SCALE GENOMIC DNA]</scope>
    <source>
        <strain evidence="2 3">HHB12733</strain>
    </source>
</reference>
<proteinExistence type="predicted"/>
<evidence type="ECO:0000256" key="1">
    <source>
        <dbReference type="SAM" id="MobiDB-lite"/>
    </source>
</evidence>
<dbReference type="Proteomes" id="UP000076842">
    <property type="component" value="Unassembled WGS sequence"/>
</dbReference>
<sequence length="233" mass="24971">MSEVSKNSAFIFRLSSPDPFECILYTDGGAYFIISSSTASSSDAFSPSALLTPPTSPTSASAPKRGSSLAGNAGDTITICSARGLGELVGTIRHTKMGQWEIAFGPEESRGTPFGKFFGIGVLGKVMGQKPKVRDTEGGVWTWQGYRSSRDLYLVSPTNEVAAQFRPADSTRIADPNAALIVYSCAFDIKELVLVSWLALERVQRDEEQGKKGKQGKRGSGEWRSMSLGGQGK</sequence>
<name>A0A165JJ16_9BASI</name>
<organism evidence="2 3">
    <name type="scientific">Calocera cornea HHB12733</name>
    <dbReference type="NCBI Taxonomy" id="1353952"/>
    <lineage>
        <taxon>Eukaryota</taxon>
        <taxon>Fungi</taxon>
        <taxon>Dikarya</taxon>
        <taxon>Basidiomycota</taxon>
        <taxon>Agaricomycotina</taxon>
        <taxon>Dacrymycetes</taxon>
        <taxon>Dacrymycetales</taxon>
        <taxon>Dacrymycetaceae</taxon>
        <taxon>Calocera</taxon>
    </lineage>
</organism>
<evidence type="ECO:0000313" key="2">
    <source>
        <dbReference type="EMBL" id="KZT61901.1"/>
    </source>
</evidence>
<feature type="compositionally biased region" description="Low complexity" evidence="1">
    <location>
        <begin position="41"/>
        <end position="63"/>
    </location>
</feature>
<dbReference type="OrthoDB" id="3256331at2759"/>
<feature type="region of interest" description="Disordered" evidence="1">
    <location>
        <begin position="206"/>
        <end position="233"/>
    </location>
</feature>
<gene>
    <name evidence="2" type="ORF">CALCODRAFT_505975</name>
</gene>
<evidence type="ECO:0000313" key="3">
    <source>
        <dbReference type="Proteomes" id="UP000076842"/>
    </source>
</evidence>
<dbReference type="EMBL" id="KV423920">
    <property type="protein sequence ID" value="KZT61901.1"/>
    <property type="molecule type" value="Genomic_DNA"/>
</dbReference>